<reference evidence="2 3" key="1">
    <citation type="journal article" date="2015" name="Mol. Plant Microbe Interact.">
        <title>Comparative Genomic Analysis of Pseudomonas chlororaphis PCL1606 Reveals New Insight into Antifungal Compounds Involved in Biocontrol.</title>
        <authorList>
            <person name="Calderon C.E."/>
            <person name="Ramos C."/>
            <person name="de Vicente A."/>
            <person name="Cazorla F.M."/>
        </authorList>
    </citation>
    <scope>NUCLEOTIDE SEQUENCE [LARGE SCALE GENOMIC DNA]</scope>
    <source>
        <strain evidence="2 3">PCL1606</strain>
    </source>
</reference>
<protein>
    <submittedName>
        <fullName evidence="2">Uncharacterized protein</fullName>
    </submittedName>
</protein>
<name>A0A0D5Y1U4_9PSED</name>
<organism evidence="2 3">
    <name type="scientific">Pseudomonas chlororaphis</name>
    <dbReference type="NCBI Taxonomy" id="587753"/>
    <lineage>
        <taxon>Bacteria</taxon>
        <taxon>Pseudomonadati</taxon>
        <taxon>Pseudomonadota</taxon>
        <taxon>Gammaproteobacteria</taxon>
        <taxon>Pseudomonadales</taxon>
        <taxon>Pseudomonadaceae</taxon>
        <taxon>Pseudomonas</taxon>
    </lineage>
</organism>
<dbReference type="AlphaFoldDB" id="A0A0D5Y1U4"/>
<sequence>MQIGVDSCGLTHDKTPRHRIHGKDRHAPQRSAAPGYS</sequence>
<proteinExistence type="predicted"/>
<dbReference type="KEGG" id="pcz:PCL1606_35150"/>
<feature type="compositionally biased region" description="Basic residues" evidence="1">
    <location>
        <begin position="15"/>
        <end position="24"/>
    </location>
</feature>
<evidence type="ECO:0000313" key="2">
    <source>
        <dbReference type="EMBL" id="AKA24967.1"/>
    </source>
</evidence>
<dbReference type="EMBL" id="CP011110">
    <property type="protein sequence ID" value="AKA24967.1"/>
    <property type="molecule type" value="Genomic_DNA"/>
</dbReference>
<gene>
    <name evidence="2" type="ORF">PCL1606_35150</name>
</gene>
<evidence type="ECO:0000313" key="3">
    <source>
        <dbReference type="Proteomes" id="UP000032748"/>
    </source>
</evidence>
<evidence type="ECO:0000256" key="1">
    <source>
        <dbReference type="SAM" id="MobiDB-lite"/>
    </source>
</evidence>
<accession>A0A0D5Y1U4</accession>
<feature type="region of interest" description="Disordered" evidence="1">
    <location>
        <begin position="1"/>
        <end position="37"/>
    </location>
</feature>
<dbReference type="Proteomes" id="UP000032748">
    <property type="component" value="Chromosome"/>
</dbReference>